<name>A0A2J6RN24_HYAVF</name>
<feature type="domain" description="Glycoside hydrolase family 65 C-terminal" evidence="1">
    <location>
        <begin position="454"/>
        <end position="505"/>
    </location>
</feature>
<dbReference type="AlphaFoldDB" id="A0A2J6RN24"/>
<dbReference type="InterPro" id="IPR054491">
    <property type="entry name" value="MGH1-like_GH"/>
</dbReference>
<dbReference type="GO" id="GO:0003824">
    <property type="term" value="F:catalytic activity"/>
    <property type="evidence" value="ECO:0007669"/>
    <property type="project" value="UniProtKB-ARBA"/>
</dbReference>
<evidence type="ECO:0000313" key="3">
    <source>
        <dbReference type="EMBL" id="PMD39919.1"/>
    </source>
</evidence>
<organism evidence="3 4">
    <name type="scientific">Hyaloscypha variabilis (strain UAMH 11265 / GT02V1 / F)</name>
    <name type="common">Meliniomyces variabilis</name>
    <dbReference type="NCBI Taxonomy" id="1149755"/>
    <lineage>
        <taxon>Eukaryota</taxon>
        <taxon>Fungi</taxon>
        <taxon>Dikarya</taxon>
        <taxon>Ascomycota</taxon>
        <taxon>Pezizomycotina</taxon>
        <taxon>Leotiomycetes</taxon>
        <taxon>Helotiales</taxon>
        <taxon>Hyaloscyphaceae</taxon>
        <taxon>Hyaloscypha</taxon>
        <taxon>Hyaloscypha variabilis</taxon>
    </lineage>
</organism>
<dbReference type="Proteomes" id="UP000235786">
    <property type="component" value="Unassembled WGS sequence"/>
</dbReference>
<reference evidence="3 4" key="1">
    <citation type="submission" date="2016-04" db="EMBL/GenBank/DDBJ databases">
        <title>A degradative enzymes factory behind the ericoid mycorrhizal symbiosis.</title>
        <authorList>
            <consortium name="DOE Joint Genome Institute"/>
            <person name="Martino E."/>
            <person name="Morin E."/>
            <person name="Grelet G."/>
            <person name="Kuo A."/>
            <person name="Kohler A."/>
            <person name="Daghino S."/>
            <person name="Barry K."/>
            <person name="Choi C."/>
            <person name="Cichocki N."/>
            <person name="Clum A."/>
            <person name="Copeland A."/>
            <person name="Hainaut M."/>
            <person name="Haridas S."/>
            <person name="Labutti K."/>
            <person name="Lindquist E."/>
            <person name="Lipzen A."/>
            <person name="Khouja H.-R."/>
            <person name="Murat C."/>
            <person name="Ohm R."/>
            <person name="Olson A."/>
            <person name="Spatafora J."/>
            <person name="Veneault-Fourrey C."/>
            <person name="Henrissat B."/>
            <person name="Grigoriev I."/>
            <person name="Martin F."/>
            <person name="Perotto S."/>
        </authorList>
    </citation>
    <scope>NUCLEOTIDE SEQUENCE [LARGE SCALE GENOMIC DNA]</scope>
    <source>
        <strain evidence="3 4">F</strain>
    </source>
</reference>
<dbReference type="GO" id="GO:0005975">
    <property type="term" value="P:carbohydrate metabolic process"/>
    <property type="evidence" value="ECO:0007669"/>
    <property type="project" value="InterPro"/>
</dbReference>
<proteinExistence type="predicted"/>
<gene>
    <name evidence="3" type="ORF">L207DRAFT_634423</name>
</gene>
<dbReference type="STRING" id="1149755.A0A2J6RN24"/>
<keyword evidence="4" id="KW-1185">Reference proteome</keyword>
<accession>A0A2J6RN24</accession>
<dbReference type="OrthoDB" id="5382128at2759"/>
<dbReference type="EMBL" id="KZ613946">
    <property type="protein sequence ID" value="PMD39919.1"/>
    <property type="molecule type" value="Genomic_DNA"/>
</dbReference>
<dbReference type="InterPro" id="IPR008979">
    <property type="entry name" value="Galactose-bd-like_sf"/>
</dbReference>
<dbReference type="Gene3D" id="1.50.10.10">
    <property type="match status" value="1"/>
</dbReference>
<evidence type="ECO:0000259" key="2">
    <source>
        <dbReference type="Pfam" id="PF22422"/>
    </source>
</evidence>
<dbReference type="InterPro" id="IPR008928">
    <property type="entry name" value="6-hairpin_glycosidase_sf"/>
</dbReference>
<dbReference type="Pfam" id="PF03633">
    <property type="entry name" value="Glyco_hydro_65C"/>
    <property type="match status" value="1"/>
</dbReference>
<dbReference type="Pfam" id="PF22422">
    <property type="entry name" value="MGH1-like_GH"/>
    <property type="match status" value="1"/>
</dbReference>
<dbReference type="InterPro" id="IPR012341">
    <property type="entry name" value="6hp_glycosidase-like_sf"/>
</dbReference>
<sequence>MNSFASWIARSLSISSLLPSTQPSSQVPIQSGTTSSSGTSFLDHVTPISGFFGQTFLKENIPFIDIPDSNIQDVYYYRWSSLSRHLRYTVAGTGYIITEFMQPVGYAQALNTIDAAAGHQIDEARWLQSQVYDDDYILAYTRGPANSTQYTNWILDAMFRRSQVNGDTKYTIEQLSDMAKLWGYWDYTYDSGAGLYYYTPNWDAQEYSLPGYIADPTGGQLQYDGPNTYRPNVNAYMVANAHGISSVATQARDSTTASKFSNIADELERSIYTHLWDPVQNFFVDVIRPNNPDLTKVQGREEVGLFPFRFGVGLDAQYANASVQQLFDPQGLFATYGPTTLEIRNQYFAGTKPGGACCYWNGQSWPFSTSHVLKSLASVYRSGISSLTADQFVQYMDIYATTQHKNGVPYVAESHYPFLDQWSADSSNHSEHYQHSTFNDDVITGLLGIIPRSDDVLEISPIIPQNWTYFAIENLLYHGHLLTILYDQDGSRYEVGAGMTIFCDGLKIFTCKGSSAYVNIPSAQVADATAPINIAGNPVGLGAYPLANATYTYYTDSPWKAIDGYLYYDSIPDNRWTNYQSPNTDDTLQITFARPRNISSVTLAMYSDVARGGGIDVPARLEIYGSTGLLTNVSSGFLPNDRNTFTFLEVETQFVSVKLFKQPNVWVGLCELEVWIQPDPTPRYYAVDALLTGASVTTDGNSLATQNRAVVGGLGSGSVVAFSGIKSVGGNVRITLSYANSGQDTSIEVTANQLSQGYFRLRRTGGKYRSVALNVTLGGGRNFISLLGGTGNIYYETLDVECCDVEGGTE</sequence>
<feature type="domain" description="Mannosylglycerate hydrolase MGH1-like glycoside hydrolase" evidence="2">
    <location>
        <begin position="111"/>
        <end position="436"/>
    </location>
</feature>
<protein>
    <recommendedName>
        <fullName evidence="5">Alpha,alpha-trehalase</fullName>
    </recommendedName>
</protein>
<dbReference type="SUPFAM" id="SSF49785">
    <property type="entry name" value="Galactose-binding domain-like"/>
    <property type="match status" value="2"/>
</dbReference>
<evidence type="ECO:0000313" key="4">
    <source>
        <dbReference type="Proteomes" id="UP000235786"/>
    </source>
</evidence>
<dbReference type="SUPFAM" id="SSF48208">
    <property type="entry name" value="Six-hairpin glycosidases"/>
    <property type="match status" value="1"/>
</dbReference>
<dbReference type="Gene3D" id="2.60.120.260">
    <property type="entry name" value="Galactose-binding domain-like"/>
    <property type="match status" value="2"/>
</dbReference>
<evidence type="ECO:0000259" key="1">
    <source>
        <dbReference type="Pfam" id="PF03633"/>
    </source>
</evidence>
<evidence type="ECO:0008006" key="5">
    <source>
        <dbReference type="Google" id="ProtNLM"/>
    </source>
</evidence>
<dbReference type="InterPro" id="IPR005194">
    <property type="entry name" value="Glyco_hydro_65_C"/>
</dbReference>